<evidence type="ECO:0000313" key="8">
    <source>
        <dbReference type="Proteomes" id="UP001630127"/>
    </source>
</evidence>
<dbReference type="Pfam" id="PF13920">
    <property type="entry name" value="zf-C3HC4_3"/>
    <property type="match status" value="1"/>
</dbReference>
<evidence type="ECO:0000313" key="7">
    <source>
        <dbReference type="EMBL" id="KAL3525639.1"/>
    </source>
</evidence>
<dbReference type="SUPFAM" id="SSF57850">
    <property type="entry name" value="RING/U-box"/>
    <property type="match status" value="1"/>
</dbReference>
<dbReference type="PANTHER" id="PTHR46858">
    <property type="entry name" value="OS05G0521000 PROTEIN"/>
    <property type="match status" value="1"/>
</dbReference>
<dbReference type="PROSITE" id="PS50089">
    <property type="entry name" value="ZF_RING_2"/>
    <property type="match status" value="1"/>
</dbReference>
<dbReference type="InterPro" id="IPR013083">
    <property type="entry name" value="Znf_RING/FYVE/PHD"/>
</dbReference>
<keyword evidence="5" id="KW-0472">Membrane</keyword>
<evidence type="ECO:0000256" key="4">
    <source>
        <dbReference type="PROSITE-ProRule" id="PRU00175"/>
    </source>
</evidence>
<keyword evidence="1" id="KW-0479">Metal-binding</keyword>
<dbReference type="AlphaFoldDB" id="A0ABD3A1S7"/>
<evidence type="ECO:0000256" key="5">
    <source>
        <dbReference type="SAM" id="Phobius"/>
    </source>
</evidence>
<keyword evidence="5" id="KW-1133">Transmembrane helix</keyword>
<dbReference type="InterPro" id="IPR001841">
    <property type="entry name" value="Znf_RING"/>
</dbReference>
<evidence type="ECO:0000256" key="2">
    <source>
        <dbReference type="ARBA" id="ARBA00022771"/>
    </source>
</evidence>
<organism evidence="7 8">
    <name type="scientific">Cinchona calisaya</name>
    <dbReference type="NCBI Taxonomy" id="153742"/>
    <lineage>
        <taxon>Eukaryota</taxon>
        <taxon>Viridiplantae</taxon>
        <taxon>Streptophyta</taxon>
        <taxon>Embryophyta</taxon>
        <taxon>Tracheophyta</taxon>
        <taxon>Spermatophyta</taxon>
        <taxon>Magnoliopsida</taxon>
        <taxon>eudicotyledons</taxon>
        <taxon>Gunneridae</taxon>
        <taxon>Pentapetalae</taxon>
        <taxon>asterids</taxon>
        <taxon>lamiids</taxon>
        <taxon>Gentianales</taxon>
        <taxon>Rubiaceae</taxon>
        <taxon>Cinchonoideae</taxon>
        <taxon>Cinchoneae</taxon>
        <taxon>Cinchona</taxon>
    </lineage>
</organism>
<dbReference type="SMART" id="SM00184">
    <property type="entry name" value="RING"/>
    <property type="match status" value="1"/>
</dbReference>
<accession>A0ABD3A1S7</accession>
<keyword evidence="8" id="KW-1185">Reference proteome</keyword>
<dbReference type="PANTHER" id="PTHR46858:SF6">
    <property type="entry name" value="LIGASE, PUTATIVE-RELATED"/>
    <property type="match status" value="1"/>
</dbReference>
<dbReference type="Gene3D" id="3.30.40.10">
    <property type="entry name" value="Zinc/RING finger domain, C3HC4 (zinc finger)"/>
    <property type="match status" value="1"/>
</dbReference>
<evidence type="ECO:0000256" key="1">
    <source>
        <dbReference type="ARBA" id="ARBA00022723"/>
    </source>
</evidence>
<comment type="caution">
    <text evidence="7">The sequence shown here is derived from an EMBL/GenBank/DDBJ whole genome shotgun (WGS) entry which is preliminary data.</text>
</comment>
<feature type="domain" description="RING-type" evidence="6">
    <location>
        <begin position="155"/>
        <end position="195"/>
    </location>
</feature>
<sequence>MAHPKFILRPKREILNLKYFVDRCSKLAPEVALLALSPNSGNFSFAINPEELTSVQSIFEDELGGGWKIAVAFASRLVIYVAIMAVLVMIVTLIIKLLGHCRGEDSSTSQRAANETNRLLAKEVVPFTYGTCEGDLESGKCCSSPSENLYDGKICVICYDKQRNCFFIPCGHCATCYSCAQRITAEETKSCPVCRRYIRKVRKLFIS</sequence>
<dbReference type="Proteomes" id="UP001630127">
    <property type="component" value="Unassembled WGS sequence"/>
</dbReference>
<gene>
    <name evidence="7" type="ORF">ACH5RR_014011</name>
</gene>
<protein>
    <recommendedName>
        <fullName evidence="6">RING-type domain-containing protein</fullName>
    </recommendedName>
</protein>
<dbReference type="GO" id="GO:0008270">
    <property type="term" value="F:zinc ion binding"/>
    <property type="evidence" value="ECO:0007669"/>
    <property type="project" value="UniProtKB-KW"/>
</dbReference>
<keyword evidence="2 4" id="KW-0863">Zinc-finger</keyword>
<keyword evidence="3" id="KW-0862">Zinc</keyword>
<evidence type="ECO:0000256" key="3">
    <source>
        <dbReference type="ARBA" id="ARBA00022833"/>
    </source>
</evidence>
<name>A0ABD3A1S7_9GENT</name>
<feature type="transmembrane region" description="Helical" evidence="5">
    <location>
        <begin position="77"/>
        <end position="99"/>
    </location>
</feature>
<dbReference type="EMBL" id="JBJUIK010000006">
    <property type="protein sequence ID" value="KAL3525639.1"/>
    <property type="molecule type" value="Genomic_DNA"/>
</dbReference>
<proteinExistence type="predicted"/>
<reference evidence="7 8" key="1">
    <citation type="submission" date="2024-11" db="EMBL/GenBank/DDBJ databases">
        <title>A near-complete genome assembly of Cinchona calisaya.</title>
        <authorList>
            <person name="Lian D.C."/>
            <person name="Zhao X.W."/>
            <person name="Wei L."/>
        </authorList>
    </citation>
    <scope>NUCLEOTIDE SEQUENCE [LARGE SCALE GENOMIC DNA]</scope>
    <source>
        <tissue evidence="7">Nenye</tissue>
    </source>
</reference>
<evidence type="ECO:0000259" key="6">
    <source>
        <dbReference type="PROSITE" id="PS50089"/>
    </source>
</evidence>
<keyword evidence="5" id="KW-0812">Transmembrane</keyword>